<name>A0A9X2EZI5_9SPHI</name>
<proteinExistence type="inferred from homology"/>
<feature type="transmembrane region" description="Helical" evidence="14">
    <location>
        <begin position="164"/>
        <end position="186"/>
    </location>
</feature>
<keyword evidence="5" id="KW-1003">Cell membrane</keyword>
<comment type="subcellular location">
    <subcellularLocation>
        <location evidence="1">Cell membrane</location>
        <topology evidence="1">Multi-pass membrane protein</topology>
    </subcellularLocation>
</comment>
<keyword evidence="7 14" id="KW-0812">Transmembrane</keyword>
<feature type="domain" description="Phosphatidylglycerol lysyltransferase C-terminal" evidence="15">
    <location>
        <begin position="565"/>
        <end position="838"/>
    </location>
</feature>
<feature type="transmembrane region" description="Helical" evidence="14">
    <location>
        <begin position="298"/>
        <end position="316"/>
    </location>
</feature>
<dbReference type="InterPro" id="IPR022791">
    <property type="entry name" value="L-PG_synthase/AglD"/>
</dbReference>
<gene>
    <name evidence="16" type="ORF">NF867_03540</name>
</gene>
<keyword evidence="17" id="KW-1185">Reference proteome</keyword>
<comment type="catalytic activity">
    <reaction evidence="13">
        <text>L-lysyl-tRNA(Lys) + a 1,2-diacyl-sn-glycero-3-phospho-(1'-sn-glycerol) = a 1,2-diacyl-sn-glycero-3-phospho-1'-(3'-O-L-lysyl)-sn-glycerol + tRNA(Lys)</text>
        <dbReference type="Rhea" id="RHEA:10668"/>
        <dbReference type="Rhea" id="RHEA-COMP:9696"/>
        <dbReference type="Rhea" id="RHEA-COMP:9697"/>
        <dbReference type="ChEBI" id="CHEBI:64716"/>
        <dbReference type="ChEBI" id="CHEBI:75792"/>
        <dbReference type="ChEBI" id="CHEBI:78442"/>
        <dbReference type="ChEBI" id="CHEBI:78529"/>
        <dbReference type="EC" id="2.3.2.3"/>
    </reaction>
</comment>
<dbReference type="AlphaFoldDB" id="A0A9X2EZI5"/>
<dbReference type="GO" id="GO:0005886">
    <property type="term" value="C:plasma membrane"/>
    <property type="evidence" value="ECO:0007669"/>
    <property type="project" value="UniProtKB-SubCell"/>
</dbReference>
<feature type="transmembrane region" description="Helical" evidence="14">
    <location>
        <begin position="18"/>
        <end position="35"/>
    </location>
</feature>
<dbReference type="GO" id="GO:0046677">
    <property type="term" value="P:response to antibiotic"/>
    <property type="evidence" value="ECO:0007669"/>
    <property type="project" value="UniProtKB-KW"/>
</dbReference>
<dbReference type="Proteomes" id="UP001155182">
    <property type="component" value="Unassembled WGS sequence"/>
</dbReference>
<evidence type="ECO:0000256" key="6">
    <source>
        <dbReference type="ARBA" id="ARBA00022679"/>
    </source>
</evidence>
<keyword evidence="6" id="KW-0808">Transferase</keyword>
<keyword evidence="9" id="KW-0443">Lipid metabolism</keyword>
<dbReference type="Pfam" id="PF03706">
    <property type="entry name" value="LPG_synthase_TM"/>
    <property type="match status" value="1"/>
</dbReference>
<dbReference type="EC" id="2.3.2.3" evidence="3"/>
<organism evidence="16 17">
    <name type="scientific">Solitalea agri</name>
    <dbReference type="NCBI Taxonomy" id="2953739"/>
    <lineage>
        <taxon>Bacteria</taxon>
        <taxon>Pseudomonadati</taxon>
        <taxon>Bacteroidota</taxon>
        <taxon>Sphingobacteriia</taxon>
        <taxon>Sphingobacteriales</taxon>
        <taxon>Sphingobacteriaceae</taxon>
        <taxon>Solitalea</taxon>
    </lineage>
</organism>
<dbReference type="SUPFAM" id="SSF55729">
    <property type="entry name" value="Acyl-CoA N-acyltransferases (Nat)"/>
    <property type="match status" value="1"/>
</dbReference>
<dbReference type="PANTHER" id="PTHR34697:SF2">
    <property type="entry name" value="PHOSPHATIDYLGLYCEROL LYSYLTRANSFERASE"/>
    <property type="match status" value="1"/>
</dbReference>
<keyword evidence="11" id="KW-0046">Antibiotic resistance</keyword>
<evidence type="ECO:0000256" key="1">
    <source>
        <dbReference type="ARBA" id="ARBA00004651"/>
    </source>
</evidence>
<feature type="transmembrane region" description="Helical" evidence="14">
    <location>
        <begin position="509"/>
        <end position="529"/>
    </location>
</feature>
<protein>
    <recommendedName>
        <fullName evidence="4">Phosphatidylglycerol lysyltransferase</fullName>
        <ecNumber evidence="3">2.3.2.3</ecNumber>
    </recommendedName>
    <alternativeName>
        <fullName evidence="12">Lysylphosphatidylglycerol synthase</fullName>
    </alternativeName>
</protein>
<accession>A0A9X2EZI5</accession>
<feature type="transmembrane region" description="Helical" evidence="14">
    <location>
        <begin position="443"/>
        <end position="469"/>
    </location>
</feature>
<dbReference type="InterPro" id="IPR051211">
    <property type="entry name" value="PG_lysyltransferase"/>
</dbReference>
<dbReference type="RefSeq" id="WP_252586167.1">
    <property type="nucleotide sequence ID" value="NZ_JAMWYS010000013.1"/>
</dbReference>
<dbReference type="InterPro" id="IPR016181">
    <property type="entry name" value="Acyl_CoA_acyltransferase"/>
</dbReference>
<keyword evidence="8 14" id="KW-1133">Transmembrane helix</keyword>
<feature type="transmembrane region" description="Helical" evidence="14">
    <location>
        <begin position="393"/>
        <end position="409"/>
    </location>
</feature>
<feature type="transmembrane region" description="Helical" evidence="14">
    <location>
        <begin position="55"/>
        <end position="78"/>
    </location>
</feature>
<dbReference type="GO" id="GO:0055091">
    <property type="term" value="P:phospholipid homeostasis"/>
    <property type="evidence" value="ECO:0007669"/>
    <property type="project" value="TreeGrafter"/>
</dbReference>
<evidence type="ECO:0000256" key="12">
    <source>
        <dbReference type="ARBA" id="ARBA00031899"/>
    </source>
</evidence>
<evidence type="ECO:0000256" key="8">
    <source>
        <dbReference type="ARBA" id="ARBA00022989"/>
    </source>
</evidence>
<feature type="transmembrane region" description="Helical" evidence="14">
    <location>
        <begin position="135"/>
        <end position="157"/>
    </location>
</feature>
<feature type="transmembrane region" description="Helical" evidence="14">
    <location>
        <begin position="90"/>
        <end position="115"/>
    </location>
</feature>
<comment type="similarity">
    <text evidence="2">Belongs to the LPG synthase family.</text>
</comment>
<dbReference type="PANTHER" id="PTHR34697">
    <property type="entry name" value="PHOSPHATIDYLGLYCEROL LYSYLTRANSFERASE"/>
    <property type="match status" value="1"/>
</dbReference>
<reference evidence="16" key="1">
    <citation type="submission" date="2022-06" db="EMBL/GenBank/DDBJ databases">
        <title>Solitalea sp. MAHUQ-68 isolated from rhizospheric soil.</title>
        <authorList>
            <person name="Huq M.A."/>
        </authorList>
    </citation>
    <scope>NUCLEOTIDE SEQUENCE</scope>
    <source>
        <strain evidence="16">MAHUQ-68</strain>
    </source>
</reference>
<comment type="caution">
    <text evidence="16">The sequence shown here is derived from an EMBL/GenBank/DDBJ whole genome shotgun (WGS) entry which is preliminary data.</text>
</comment>
<dbReference type="EMBL" id="JAMWYS010000013">
    <property type="protein sequence ID" value="MCO4291932.1"/>
    <property type="molecule type" value="Genomic_DNA"/>
</dbReference>
<dbReference type="GO" id="GO:0006629">
    <property type="term" value="P:lipid metabolic process"/>
    <property type="evidence" value="ECO:0007669"/>
    <property type="project" value="UniProtKB-KW"/>
</dbReference>
<evidence type="ECO:0000256" key="10">
    <source>
        <dbReference type="ARBA" id="ARBA00023136"/>
    </source>
</evidence>
<feature type="transmembrane region" description="Helical" evidence="14">
    <location>
        <begin position="367"/>
        <end position="386"/>
    </location>
</feature>
<keyword evidence="10 14" id="KW-0472">Membrane</keyword>
<evidence type="ECO:0000256" key="13">
    <source>
        <dbReference type="ARBA" id="ARBA00047540"/>
    </source>
</evidence>
<feature type="transmembrane region" description="Helical" evidence="14">
    <location>
        <begin position="323"/>
        <end position="347"/>
    </location>
</feature>
<sequence length="868" mass="98578">MSVLTNGKQALFFRRIRWRELLAILFILLGIYFFRRERHELQSLSSLITNANHTWLLIGVGVTGLYLLLQAAFFLFCFRAVHSNLSLITAIVLFLKQNFISIFLPGGGVTSFAYLPSLLRKENIERYKIYQAAALQGFVGIFTVLLVGFPVISYALLNHKVIEGVNFLFAGVFLLISIPVSLFIYLKKKRNPPQFMTKAFTESGLRKLLSFDLSKIQFFKAIFLSVCIELEGVIHLNIAMRVVGADPSWEAAFTGYIVSTLFLIISPFLKGLGAVELSLAYILQLYGFNPDRAVEIALIYRLLEFWLPLGAGIIVWTWKGKNLFLRLAPSLLIFILGVVNIFSALIHPTGSKPSLLKEYIPLELIHASNWLVIMLGLVLLVTATFLIRGLKGAWWLALCLSVLSLIGHLVKSPDYKEVVLAIAVITILLISRKQYRLKSDPRYVNLGFITALGALIMVLIFGTLGFYLLDKKHFGVDFSLMESVRYAISNFLLIQGTNQLPITHFGKEFIIAIRVLGITVWSFLLFTLFRPFLFKASSSDQQHEKALFLTDQYGSSAVDYYKTDTDKLLFFSAKNEGFLAYKVANGFAIVLEEPVCDENDKVSFLMEFDLFCINSGLKPAYYRVDEDSLYHFSTLNKRKLLIGQEGVTDIENFTLEGKQNKALRNALNSLTKKEYQVQVHKAPHSISFVSELKKVSDEWLSGKSEIIFSQGMFNFAAIRNQDVIALHDSNETIVAFLNIIPDYAPDECTYDLIRKTVDAPAGCMDALIIKLIEYAKTKDLKFLNLGLVPMSGISQPESTAERVVKYAYERIRRFRHYQGLREFKEKYASQWVNKYLVYDNDFDLIQLPNALRKVMEPKKKGYTITESF</sequence>
<evidence type="ECO:0000256" key="2">
    <source>
        <dbReference type="ARBA" id="ARBA00008627"/>
    </source>
</evidence>
<evidence type="ECO:0000256" key="14">
    <source>
        <dbReference type="SAM" id="Phobius"/>
    </source>
</evidence>
<dbReference type="InterPro" id="IPR024320">
    <property type="entry name" value="LPG_synthase_C"/>
</dbReference>
<dbReference type="GO" id="GO:0050071">
    <property type="term" value="F:phosphatidylglycerol lysyltransferase activity"/>
    <property type="evidence" value="ECO:0007669"/>
    <property type="project" value="UniProtKB-EC"/>
</dbReference>
<evidence type="ECO:0000313" key="17">
    <source>
        <dbReference type="Proteomes" id="UP001155182"/>
    </source>
</evidence>
<evidence type="ECO:0000256" key="4">
    <source>
        <dbReference type="ARBA" id="ARBA00021546"/>
    </source>
</evidence>
<evidence type="ECO:0000256" key="5">
    <source>
        <dbReference type="ARBA" id="ARBA00022475"/>
    </source>
</evidence>
<evidence type="ECO:0000256" key="9">
    <source>
        <dbReference type="ARBA" id="ARBA00023098"/>
    </source>
</evidence>
<dbReference type="Pfam" id="PF09924">
    <property type="entry name" value="LPG_synthase_C"/>
    <property type="match status" value="1"/>
</dbReference>
<evidence type="ECO:0000259" key="15">
    <source>
        <dbReference type="Pfam" id="PF09924"/>
    </source>
</evidence>
<evidence type="ECO:0000256" key="11">
    <source>
        <dbReference type="ARBA" id="ARBA00023251"/>
    </source>
</evidence>
<evidence type="ECO:0000313" key="16">
    <source>
        <dbReference type="EMBL" id="MCO4291932.1"/>
    </source>
</evidence>
<evidence type="ECO:0000256" key="7">
    <source>
        <dbReference type="ARBA" id="ARBA00022692"/>
    </source>
</evidence>
<evidence type="ECO:0000256" key="3">
    <source>
        <dbReference type="ARBA" id="ARBA00012014"/>
    </source>
</evidence>